<comment type="function">
    <text evidence="2">Functions in two distinct reactions of the de novo folate biosynthetic pathway. Catalyzes the addition of a glutamate residue to dihydropteroate (7,8-dihydropteroate or H2Pte) to form dihydrofolate (7,8-dihydrofolate monoglutamate or H2Pte-Glu). Also catalyzes successive additions of L-glutamate to tetrahydrofolate or 10-formyltetrahydrofolate or 5,10-methylenetetrahydrofolate, leading to folylpolyglutamate derivatives.</text>
</comment>
<dbReference type="EC" id="6.3.2.17" evidence="7"/>
<evidence type="ECO:0000259" key="24">
    <source>
        <dbReference type="Pfam" id="PF08245"/>
    </source>
</evidence>
<evidence type="ECO:0000256" key="14">
    <source>
        <dbReference type="ARBA" id="ARBA00022909"/>
    </source>
</evidence>
<dbReference type="EMBL" id="JACVEL010000004">
    <property type="protein sequence ID" value="MBC9812476.1"/>
    <property type="molecule type" value="Genomic_DNA"/>
</dbReference>
<evidence type="ECO:0000256" key="16">
    <source>
        <dbReference type="ARBA" id="ARBA00030592"/>
    </source>
</evidence>
<evidence type="ECO:0000256" key="9">
    <source>
        <dbReference type="ARBA" id="ARBA00022598"/>
    </source>
</evidence>
<evidence type="ECO:0000256" key="15">
    <source>
        <dbReference type="ARBA" id="ARBA00030048"/>
    </source>
</evidence>
<evidence type="ECO:0000256" key="22">
    <source>
        <dbReference type="PIRNR" id="PIRNR001563"/>
    </source>
</evidence>
<keyword evidence="11 22" id="KW-0547">Nucleotide-binding</keyword>
<keyword evidence="12 22" id="KW-0067">ATP-binding</keyword>
<dbReference type="PANTHER" id="PTHR11136:SF0">
    <property type="entry name" value="DIHYDROFOLATE SYNTHETASE-RELATED"/>
    <property type="match status" value="1"/>
</dbReference>
<dbReference type="InterPro" id="IPR036565">
    <property type="entry name" value="Mur-like_cat_sf"/>
</dbReference>
<dbReference type="PIRSF" id="PIRSF001563">
    <property type="entry name" value="Folylpolyglu_synth"/>
    <property type="match status" value="1"/>
</dbReference>
<dbReference type="Gene3D" id="3.90.190.20">
    <property type="entry name" value="Mur ligase, C-terminal domain"/>
    <property type="match status" value="1"/>
</dbReference>
<name>A0A8J6TXG1_9FLAO</name>
<evidence type="ECO:0000256" key="8">
    <source>
        <dbReference type="ARBA" id="ARBA00019357"/>
    </source>
</evidence>
<evidence type="ECO:0000256" key="5">
    <source>
        <dbReference type="ARBA" id="ARBA00008276"/>
    </source>
</evidence>
<gene>
    <name evidence="25" type="ORF">H9Y05_08325</name>
</gene>
<dbReference type="InterPro" id="IPR001645">
    <property type="entry name" value="Folylpolyglutamate_synth"/>
</dbReference>
<comment type="caution">
    <text evidence="25">The sequence shown here is derived from an EMBL/GenBank/DDBJ whole genome shotgun (WGS) entry which is preliminary data.</text>
</comment>
<accession>A0A8J6TXG1</accession>
<evidence type="ECO:0000256" key="1">
    <source>
        <dbReference type="ARBA" id="ARBA00001946"/>
    </source>
</evidence>
<dbReference type="GO" id="GO:0004326">
    <property type="term" value="F:tetrahydrofolylpolyglutamate synthase activity"/>
    <property type="evidence" value="ECO:0007669"/>
    <property type="project" value="UniProtKB-EC"/>
</dbReference>
<dbReference type="AlphaFoldDB" id="A0A8J6TXG1"/>
<dbReference type="RefSeq" id="WP_216714022.1">
    <property type="nucleotide sequence ID" value="NZ_JACVEL010000004.1"/>
</dbReference>
<feature type="domain" description="Mur ligase C-terminal" evidence="23">
    <location>
        <begin position="283"/>
        <end position="399"/>
    </location>
</feature>
<dbReference type="SUPFAM" id="SSF53623">
    <property type="entry name" value="MurD-like peptide ligases, catalytic domain"/>
    <property type="match status" value="1"/>
</dbReference>
<evidence type="ECO:0000256" key="3">
    <source>
        <dbReference type="ARBA" id="ARBA00004799"/>
    </source>
</evidence>
<evidence type="ECO:0000256" key="2">
    <source>
        <dbReference type="ARBA" id="ARBA00002714"/>
    </source>
</evidence>
<comment type="catalytic activity">
    <reaction evidence="20">
        <text>(6R)-5,10-methylenetetrahydrofolyl-(gamma-L-Glu)(n) + L-glutamate + ATP = (6R)-5,10-methylenetetrahydrofolyl-(gamma-L-Glu)(n+1) + ADP + phosphate + H(+)</text>
        <dbReference type="Rhea" id="RHEA:51912"/>
        <dbReference type="Rhea" id="RHEA-COMP:13257"/>
        <dbReference type="Rhea" id="RHEA-COMP:13258"/>
        <dbReference type="ChEBI" id="CHEBI:15378"/>
        <dbReference type="ChEBI" id="CHEBI:29985"/>
        <dbReference type="ChEBI" id="CHEBI:30616"/>
        <dbReference type="ChEBI" id="CHEBI:43474"/>
        <dbReference type="ChEBI" id="CHEBI:136572"/>
        <dbReference type="ChEBI" id="CHEBI:456216"/>
        <dbReference type="EC" id="6.3.2.17"/>
    </reaction>
</comment>
<dbReference type="FunFam" id="3.40.1190.10:FF:000011">
    <property type="entry name" value="Folylpolyglutamate synthase/dihydrofolate synthase"/>
    <property type="match status" value="1"/>
</dbReference>
<evidence type="ECO:0000256" key="10">
    <source>
        <dbReference type="ARBA" id="ARBA00022723"/>
    </source>
</evidence>
<comment type="similarity">
    <text evidence="5 22">Belongs to the folylpolyglutamate synthase family.</text>
</comment>
<evidence type="ECO:0000259" key="23">
    <source>
        <dbReference type="Pfam" id="PF02875"/>
    </source>
</evidence>
<keyword evidence="9 22" id="KW-0436">Ligase</keyword>
<sequence length="409" mass="45335">MTVTTYREATDWLFQQFPSYQHIGGKAYKPGLEHINRLLAYFGNPQHDLRFIHVAGTNGKGSTCSMLASILTEAGNTVGLFTSPHIQDFRERIRVNGIMVSEAFVMECTQQIQQAELGFEPSFFEISFLMALLYFKASECNVCVIETGLGGRLDATNCITPLISLITNISIEHTQFLGNTIPEIAGEKAGIIKNDIPVVIGEREQESSVVFDRTAHEKNAPLTYASDAKITFPSEFPLLGTYQQANYKLVVTALKVLRTDFPVSNGHISAGLTNLAQNTGFYGRMQVVGAHPTVIFDVSHNEAGIKATLDYFSDKQNLFIVYGTSADKNLDAIFPLFPRESHYFFTEFTNERSATIGKLREFSSKYGIDGTFFQSAATALEAAKSTANKTDTILVFGSFFLISDFFEKK</sequence>
<evidence type="ECO:0000313" key="25">
    <source>
        <dbReference type="EMBL" id="MBC9812476.1"/>
    </source>
</evidence>
<proteinExistence type="inferred from homology"/>
<evidence type="ECO:0000256" key="12">
    <source>
        <dbReference type="ARBA" id="ARBA00022840"/>
    </source>
</evidence>
<evidence type="ECO:0000256" key="18">
    <source>
        <dbReference type="ARBA" id="ARBA00047493"/>
    </source>
</evidence>
<dbReference type="EC" id="6.3.2.12" evidence="6"/>
<evidence type="ECO:0000256" key="19">
    <source>
        <dbReference type="ARBA" id="ARBA00047808"/>
    </source>
</evidence>
<dbReference type="PROSITE" id="PS01011">
    <property type="entry name" value="FOLYLPOLYGLU_SYNT_1"/>
    <property type="match status" value="1"/>
</dbReference>
<evidence type="ECO:0000256" key="13">
    <source>
        <dbReference type="ARBA" id="ARBA00022842"/>
    </source>
</evidence>
<keyword evidence="14" id="KW-0289">Folate biosynthesis</keyword>
<comment type="cofactor">
    <cofactor evidence="1">
        <name>Mg(2+)</name>
        <dbReference type="ChEBI" id="CHEBI:18420"/>
    </cofactor>
</comment>
<protein>
    <recommendedName>
        <fullName evidence="8">Dihydrofolate synthase/folylpolyglutamate synthase</fullName>
        <ecNumber evidence="6">6.3.2.12</ecNumber>
        <ecNumber evidence="7">6.3.2.17</ecNumber>
    </recommendedName>
    <alternativeName>
        <fullName evidence="17">Folylpoly-gamma-glutamate synthetase-dihydrofolate synthetase</fullName>
    </alternativeName>
    <alternativeName>
        <fullName evidence="15">Folylpolyglutamate synthetase</fullName>
    </alternativeName>
    <alternativeName>
        <fullName evidence="16">Tetrahydrofolylpolyglutamate synthase</fullName>
    </alternativeName>
</protein>
<dbReference type="GO" id="GO:0046872">
    <property type="term" value="F:metal ion binding"/>
    <property type="evidence" value="ECO:0007669"/>
    <property type="project" value="UniProtKB-KW"/>
</dbReference>
<keyword evidence="13" id="KW-0460">Magnesium</keyword>
<evidence type="ECO:0000256" key="20">
    <source>
        <dbReference type="ARBA" id="ARBA00049035"/>
    </source>
</evidence>
<comment type="catalytic activity">
    <reaction evidence="21">
        <text>7,8-dihydropteroate + L-glutamate + ATP = 7,8-dihydrofolate + ADP + phosphate + H(+)</text>
        <dbReference type="Rhea" id="RHEA:23584"/>
        <dbReference type="ChEBI" id="CHEBI:15378"/>
        <dbReference type="ChEBI" id="CHEBI:17839"/>
        <dbReference type="ChEBI" id="CHEBI:29985"/>
        <dbReference type="ChEBI" id="CHEBI:30616"/>
        <dbReference type="ChEBI" id="CHEBI:43474"/>
        <dbReference type="ChEBI" id="CHEBI:57451"/>
        <dbReference type="ChEBI" id="CHEBI:456216"/>
        <dbReference type="EC" id="6.3.2.12"/>
    </reaction>
</comment>
<evidence type="ECO:0000256" key="4">
    <source>
        <dbReference type="ARBA" id="ARBA00005150"/>
    </source>
</evidence>
<dbReference type="PANTHER" id="PTHR11136">
    <property type="entry name" value="FOLYLPOLYGLUTAMATE SYNTHASE-RELATED"/>
    <property type="match status" value="1"/>
</dbReference>
<dbReference type="Pfam" id="PF02875">
    <property type="entry name" value="Mur_ligase_C"/>
    <property type="match status" value="1"/>
</dbReference>
<evidence type="ECO:0000256" key="6">
    <source>
        <dbReference type="ARBA" id="ARBA00013023"/>
    </source>
</evidence>
<comment type="catalytic activity">
    <reaction evidence="18">
        <text>(6S)-5,6,7,8-tetrahydrofolyl-(gamma-L-Glu)(n) + L-glutamate + ATP = (6S)-5,6,7,8-tetrahydrofolyl-(gamma-L-Glu)(n+1) + ADP + phosphate + H(+)</text>
        <dbReference type="Rhea" id="RHEA:10580"/>
        <dbReference type="Rhea" id="RHEA-COMP:14738"/>
        <dbReference type="Rhea" id="RHEA-COMP:14740"/>
        <dbReference type="ChEBI" id="CHEBI:15378"/>
        <dbReference type="ChEBI" id="CHEBI:29985"/>
        <dbReference type="ChEBI" id="CHEBI:30616"/>
        <dbReference type="ChEBI" id="CHEBI:43474"/>
        <dbReference type="ChEBI" id="CHEBI:141005"/>
        <dbReference type="ChEBI" id="CHEBI:456216"/>
        <dbReference type="EC" id="6.3.2.17"/>
    </reaction>
</comment>
<reference evidence="25" key="1">
    <citation type="submission" date="2020-09" db="EMBL/GenBank/DDBJ databases">
        <title>Taishania pollutisoli gen. nov., sp. nov., Isolated from Tetrabromobisphenol A-Contaminated Soil.</title>
        <authorList>
            <person name="Chen Q."/>
        </authorList>
    </citation>
    <scope>NUCLEOTIDE SEQUENCE</scope>
    <source>
        <strain evidence="25">CZZ-1</strain>
    </source>
</reference>
<dbReference type="Proteomes" id="UP000652681">
    <property type="component" value="Unassembled WGS sequence"/>
</dbReference>
<evidence type="ECO:0000256" key="21">
    <source>
        <dbReference type="ARBA" id="ARBA00049161"/>
    </source>
</evidence>
<dbReference type="GO" id="GO:0008841">
    <property type="term" value="F:dihydrofolate synthase activity"/>
    <property type="evidence" value="ECO:0007669"/>
    <property type="project" value="UniProtKB-EC"/>
</dbReference>
<dbReference type="InterPro" id="IPR036615">
    <property type="entry name" value="Mur_ligase_C_dom_sf"/>
</dbReference>
<dbReference type="InterPro" id="IPR004101">
    <property type="entry name" value="Mur_ligase_C"/>
</dbReference>
<dbReference type="GO" id="GO:0005524">
    <property type="term" value="F:ATP binding"/>
    <property type="evidence" value="ECO:0007669"/>
    <property type="project" value="UniProtKB-KW"/>
</dbReference>
<evidence type="ECO:0000256" key="7">
    <source>
        <dbReference type="ARBA" id="ARBA00013025"/>
    </source>
</evidence>
<comment type="pathway">
    <text evidence="4">Cofactor biosynthesis; tetrahydrofolylpolyglutamate biosynthesis.</text>
</comment>
<dbReference type="SUPFAM" id="SSF53244">
    <property type="entry name" value="MurD-like peptide ligases, peptide-binding domain"/>
    <property type="match status" value="1"/>
</dbReference>
<comment type="pathway">
    <text evidence="3">Cofactor biosynthesis; tetrahydrofolate biosynthesis; 7,8-dihydrofolate from 2-amino-4-hydroxy-6-hydroxymethyl-7,8-dihydropteridine diphosphate and 4-aminobenzoate: step 2/2.</text>
</comment>
<evidence type="ECO:0000256" key="11">
    <source>
        <dbReference type="ARBA" id="ARBA00022741"/>
    </source>
</evidence>
<comment type="catalytic activity">
    <reaction evidence="19">
        <text>10-formyltetrahydrofolyl-(gamma-L-Glu)(n) + L-glutamate + ATP = 10-formyltetrahydrofolyl-(gamma-L-Glu)(n+1) + ADP + phosphate + H(+)</text>
        <dbReference type="Rhea" id="RHEA:51904"/>
        <dbReference type="Rhea" id="RHEA-COMP:13088"/>
        <dbReference type="Rhea" id="RHEA-COMP:14300"/>
        <dbReference type="ChEBI" id="CHEBI:15378"/>
        <dbReference type="ChEBI" id="CHEBI:29985"/>
        <dbReference type="ChEBI" id="CHEBI:30616"/>
        <dbReference type="ChEBI" id="CHEBI:43474"/>
        <dbReference type="ChEBI" id="CHEBI:134413"/>
        <dbReference type="ChEBI" id="CHEBI:456216"/>
        <dbReference type="EC" id="6.3.2.17"/>
    </reaction>
</comment>
<dbReference type="NCBIfam" id="TIGR01499">
    <property type="entry name" value="folC"/>
    <property type="match status" value="1"/>
</dbReference>
<organism evidence="25 26">
    <name type="scientific">Taishania pollutisoli</name>
    <dbReference type="NCBI Taxonomy" id="2766479"/>
    <lineage>
        <taxon>Bacteria</taxon>
        <taxon>Pseudomonadati</taxon>
        <taxon>Bacteroidota</taxon>
        <taxon>Flavobacteriia</taxon>
        <taxon>Flavobacteriales</taxon>
        <taxon>Crocinitomicaceae</taxon>
        <taxon>Taishania</taxon>
    </lineage>
</organism>
<dbReference type="InterPro" id="IPR018109">
    <property type="entry name" value="Folylpolyglutamate_synth_CS"/>
</dbReference>
<dbReference type="InterPro" id="IPR013221">
    <property type="entry name" value="Mur_ligase_cen"/>
</dbReference>
<dbReference type="GO" id="GO:0005737">
    <property type="term" value="C:cytoplasm"/>
    <property type="evidence" value="ECO:0007669"/>
    <property type="project" value="TreeGrafter"/>
</dbReference>
<evidence type="ECO:0000256" key="17">
    <source>
        <dbReference type="ARBA" id="ARBA00032510"/>
    </source>
</evidence>
<evidence type="ECO:0000313" key="26">
    <source>
        <dbReference type="Proteomes" id="UP000652681"/>
    </source>
</evidence>
<dbReference type="Pfam" id="PF08245">
    <property type="entry name" value="Mur_ligase_M"/>
    <property type="match status" value="1"/>
</dbReference>
<dbReference type="GO" id="GO:0046656">
    <property type="term" value="P:folic acid biosynthetic process"/>
    <property type="evidence" value="ECO:0007669"/>
    <property type="project" value="UniProtKB-KW"/>
</dbReference>
<dbReference type="Gene3D" id="3.40.1190.10">
    <property type="entry name" value="Mur-like, catalytic domain"/>
    <property type="match status" value="1"/>
</dbReference>
<keyword evidence="10" id="KW-0479">Metal-binding</keyword>
<keyword evidence="26" id="KW-1185">Reference proteome</keyword>
<feature type="domain" description="Mur ligase central" evidence="24">
    <location>
        <begin position="54"/>
        <end position="229"/>
    </location>
</feature>